<sequence>MSTETGKLIYVMGPSGAGKDSLLGFVRERIGAQVMFAHRYITRPVSDGENHVALTHEEFAARLASGVFSMHWESLGLHYGIGIEIDAWLTRGLPVVVNGSRQHAPAALERYPFTQFVHIHASPTVLAARLERRGREDSRQMEARLARRPALALPEQANVITIDNSGLLADAGQQLLAAINHPTHLA</sequence>
<evidence type="ECO:0000256" key="3">
    <source>
        <dbReference type="ARBA" id="ARBA00022679"/>
    </source>
</evidence>
<evidence type="ECO:0000256" key="1">
    <source>
        <dbReference type="ARBA" id="ARBA00000373"/>
    </source>
</evidence>
<evidence type="ECO:0000313" key="8">
    <source>
        <dbReference type="EMBL" id="KLU20976.1"/>
    </source>
</evidence>
<dbReference type="UniPathway" id="UPA00087">
    <property type="reaction ID" value="UER00175"/>
</dbReference>
<dbReference type="Proteomes" id="UP000035963">
    <property type="component" value="Unassembled WGS sequence"/>
</dbReference>
<dbReference type="NCBIfam" id="NF007485">
    <property type="entry name" value="PRK10078.1"/>
    <property type="match status" value="1"/>
</dbReference>
<evidence type="ECO:0000256" key="5">
    <source>
        <dbReference type="ARBA" id="ARBA00022840"/>
    </source>
</evidence>
<dbReference type="GO" id="GO:0019634">
    <property type="term" value="P:organic phosphonate metabolic process"/>
    <property type="evidence" value="ECO:0007669"/>
    <property type="project" value="UniProtKB-UniRule"/>
</dbReference>
<dbReference type="InterPro" id="IPR012699">
    <property type="entry name" value="PhnN"/>
</dbReference>
<dbReference type="AlphaFoldDB" id="A0A0J1CKL0"/>
<evidence type="ECO:0000256" key="6">
    <source>
        <dbReference type="HAMAP-Rule" id="MF_00836"/>
    </source>
</evidence>
<dbReference type="InterPro" id="IPR027417">
    <property type="entry name" value="P-loop_NTPase"/>
</dbReference>
<reference evidence="8 9" key="1">
    <citation type="journal article" date="2015" name="Genome Announc.">
        <title>Draft Genome Sequence of Burkholderia sp. Strain PML1(12), an Ectomycorrhizosphere-Inhabiting Bacterium with Effective Mineral-Weathering Ability.</title>
        <authorList>
            <person name="Uroz S."/>
            <person name="Oger P."/>
        </authorList>
    </citation>
    <scope>NUCLEOTIDE SEQUENCE [LARGE SCALE GENOMIC DNA]</scope>
    <source>
        <strain evidence="9">PML1(12)</strain>
    </source>
</reference>
<organism evidence="8 9">
    <name type="scientific">Caballeronia mineralivorans PML1(12)</name>
    <dbReference type="NCBI Taxonomy" id="908627"/>
    <lineage>
        <taxon>Bacteria</taxon>
        <taxon>Pseudomonadati</taxon>
        <taxon>Pseudomonadota</taxon>
        <taxon>Betaproteobacteria</taxon>
        <taxon>Burkholderiales</taxon>
        <taxon>Burkholderiaceae</taxon>
        <taxon>Caballeronia</taxon>
    </lineage>
</organism>
<dbReference type="SUPFAM" id="SSF52540">
    <property type="entry name" value="P-loop containing nucleoside triphosphate hydrolases"/>
    <property type="match status" value="1"/>
</dbReference>
<comment type="catalytic activity">
    <reaction evidence="1 6">
        <text>alpha-D-ribose 1,5-bisphosphate + ATP = 5-phospho-alpha-D-ribose 1-diphosphate + ADP</text>
        <dbReference type="Rhea" id="RHEA:20109"/>
        <dbReference type="ChEBI" id="CHEBI:30616"/>
        <dbReference type="ChEBI" id="CHEBI:58017"/>
        <dbReference type="ChEBI" id="CHEBI:68688"/>
        <dbReference type="ChEBI" id="CHEBI:456216"/>
        <dbReference type="EC" id="2.7.4.23"/>
    </reaction>
</comment>
<accession>A0A0J1CKL0</accession>
<comment type="similarity">
    <text evidence="6">Belongs to the ribose 1,5-bisphosphokinase family.</text>
</comment>
<keyword evidence="3 6" id="KW-0808">Transferase</keyword>
<dbReference type="Pfam" id="PF13238">
    <property type="entry name" value="AAA_18"/>
    <property type="match status" value="1"/>
</dbReference>
<name>A0A0J1CKL0_9BURK</name>
<dbReference type="GO" id="GO:0033863">
    <property type="term" value="F:ribose 1,5-bisphosphate phosphokinase activity"/>
    <property type="evidence" value="ECO:0007669"/>
    <property type="project" value="UniProtKB-UniRule"/>
</dbReference>
<dbReference type="RefSeq" id="WP_047897472.1">
    <property type="nucleotide sequence ID" value="NZ_AEJF01000231.1"/>
</dbReference>
<protein>
    <recommendedName>
        <fullName evidence="6">Ribose 1,5-bisphosphate phosphokinase PhnN</fullName>
        <ecNumber evidence="6">2.7.4.23</ecNumber>
    </recommendedName>
    <alternativeName>
        <fullName evidence="6">Ribose 1,5-bisphosphokinase</fullName>
    </alternativeName>
</protein>
<keyword evidence="5 6" id="KW-0067">ATP-binding</keyword>
<gene>
    <name evidence="6" type="primary">phnN</name>
    <name evidence="8" type="ORF">EOS_38460</name>
</gene>
<dbReference type="HAMAP" id="MF_00836">
    <property type="entry name" value="PhnN"/>
    <property type="match status" value="1"/>
</dbReference>
<comment type="caution">
    <text evidence="8">The sequence shown here is derived from an EMBL/GenBank/DDBJ whole genome shotgun (WGS) entry which is preliminary data.</text>
</comment>
<dbReference type="NCBIfam" id="TIGR02322">
    <property type="entry name" value="phosphon_PhnN"/>
    <property type="match status" value="1"/>
</dbReference>
<proteinExistence type="inferred from homology"/>
<comment type="function">
    <text evidence="6">Catalyzes the phosphorylation of ribose 1,5-bisphosphate to 5-phospho-D-ribosyl alpha-1-diphosphate (PRPP).</text>
</comment>
<dbReference type="EC" id="2.7.4.23" evidence="6"/>
<evidence type="ECO:0000313" key="9">
    <source>
        <dbReference type="Proteomes" id="UP000035963"/>
    </source>
</evidence>
<evidence type="ECO:0000259" key="7">
    <source>
        <dbReference type="SMART" id="SM00072"/>
    </source>
</evidence>
<dbReference type="PATRIC" id="fig|908627.4.peg.8611"/>
<keyword evidence="9" id="KW-1185">Reference proteome</keyword>
<keyword evidence="4 6" id="KW-0547">Nucleotide-binding</keyword>
<feature type="binding site" evidence="6">
    <location>
        <begin position="13"/>
        <end position="20"/>
    </location>
    <ligand>
        <name>ATP</name>
        <dbReference type="ChEBI" id="CHEBI:30616"/>
    </ligand>
</feature>
<dbReference type="InterPro" id="IPR008145">
    <property type="entry name" value="GK/Ca_channel_bsu"/>
</dbReference>
<dbReference type="OrthoDB" id="341217at2"/>
<evidence type="ECO:0000256" key="2">
    <source>
        <dbReference type="ARBA" id="ARBA00005069"/>
    </source>
</evidence>
<dbReference type="EMBL" id="AEJF01000231">
    <property type="protein sequence ID" value="KLU20976.1"/>
    <property type="molecule type" value="Genomic_DNA"/>
</dbReference>
<keyword evidence="8" id="KW-0418">Kinase</keyword>
<feature type="domain" description="Guanylate kinase/L-type calcium channel beta subunit" evidence="7">
    <location>
        <begin position="5"/>
        <end position="183"/>
    </location>
</feature>
<dbReference type="GO" id="GO:0006015">
    <property type="term" value="P:5-phosphoribose 1-diphosphate biosynthetic process"/>
    <property type="evidence" value="ECO:0007669"/>
    <property type="project" value="UniProtKB-UniRule"/>
</dbReference>
<comment type="pathway">
    <text evidence="2 6">Metabolic intermediate biosynthesis; 5-phospho-alpha-D-ribose 1-diphosphate biosynthesis; 5-phospho-alpha-D-ribose 1-diphosphate from D-ribose 5-phosphate (route II): step 3/3.</text>
</comment>
<evidence type="ECO:0000256" key="4">
    <source>
        <dbReference type="ARBA" id="ARBA00022741"/>
    </source>
</evidence>
<dbReference type="SMART" id="SM00072">
    <property type="entry name" value="GuKc"/>
    <property type="match status" value="1"/>
</dbReference>
<dbReference type="Gene3D" id="3.40.50.300">
    <property type="entry name" value="P-loop containing nucleotide triphosphate hydrolases"/>
    <property type="match status" value="1"/>
</dbReference>
<dbReference type="GO" id="GO:0005524">
    <property type="term" value="F:ATP binding"/>
    <property type="evidence" value="ECO:0007669"/>
    <property type="project" value="UniProtKB-KW"/>
</dbReference>